<dbReference type="GO" id="GO:0030246">
    <property type="term" value="F:carbohydrate binding"/>
    <property type="evidence" value="ECO:0007669"/>
    <property type="project" value="InterPro"/>
</dbReference>
<dbReference type="OrthoDB" id="9809989at2"/>
<keyword evidence="1" id="KW-0732">Signal</keyword>
<proteinExistence type="predicted"/>
<reference evidence="4 5" key="1">
    <citation type="journal article" date="2016" name="Int. J. Syst. Evol. Microbiol.">
        <title>Proposal of Mucilaginibacter phyllosphaerae sp. nov. isolated from the phyllosphere of Galium album.</title>
        <authorList>
            <person name="Aydogan E.L."/>
            <person name="Busse H.J."/>
            <person name="Moser G."/>
            <person name="Muller C."/>
            <person name="Kampfer P."/>
            <person name="Glaeser S.P."/>
        </authorList>
    </citation>
    <scope>NUCLEOTIDE SEQUENCE [LARGE SCALE GENOMIC DNA]</scope>
    <source>
        <strain evidence="4 5">PP-F2FG21</strain>
    </source>
</reference>
<evidence type="ECO:0000313" key="6">
    <source>
        <dbReference type="Proteomes" id="UP000583101"/>
    </source>
</evidence>
<dbReference type="Gene3D" id="2.60.40.1120">
    <property type="entry name" value="Carboxypeptidase-like, regulatory domain"/>
    <property type="match status" value="1"/>
</dbReference>
<gene>
    <name evidence="4" type="ORF">E2R65_08880</name>
    <name evidence="3" type="ORF">GGR35_002760</name>
</gene>
<dbReference type="Proteomes" id="UP000583101">
    <property type="component" value="Unassembled WGS sequence"/>
</dbReference>
<evidence type="ECO:0000259" key="2">
    <source>
        <dbReference type="Pfam" id="PF13205"/>
    </source>
</evidence>
<reference evidence="4" key="2">
    <citation type="submission" date="2019-03" db="EMBL/GenBank/DDBJ databases">
        <authorList>
            <person name="Yan Y.-Q."/>
            <person name="Du Z.-J."/>
        </authorList>
    </citation>
    <scope>NUCLEOTIDE SEQUENCE</scope>
    <source>
        <strain evidence="4">PP-F2FG21</strain>
    </source>
</reference>
<sequence length="547" mass="62580">MLNLKSTVFGKNFFFIFICLFVFGCASIQRPQGGPRDLTPPKLLKATPENMTRNFAAKEIKLEFDEFFKLSNQYQEISISPAMEKQPEYNISRKNLIIDFKDTLQKNTTYVINFGKAVQDVNESNVLKNFTYVFSTGPHIDSLSMSGSVINSITQEKEKDATVMLFTVKQDSLLFGKKKPAIFTTTDSSGNFSLNNLHDGEYRIYALKETSPDKIFNNDKELIAFSNKPIVLSKDTADIRLSLFQQVPEKFRVAEKKLTNEGVLSLVFNKRLNNPSVKVIYPPALDAQKIVEISKTKDTALVYMRNMDFDSLRVAISDNNKPIDTIYQLKGRKESFVRTLTFKYDINRDNRLKPNTDLSITANLPIASFEQPLIGLNEDSVNVTNFTLLKDTANAKRILMKYKWRVGSKYQLTLNEGAFTDIYGDKNKRTGIAFEGDKPENYSVLILKVTIPDSSKNYVVELLDDQKNVLRSDRVIKNTSIVYKNFLTGKYKVRVIYDANKNGRWDSGNVRQRRQPENIWISDKILTLRPNWEAEEAIEIPKEPVNP</sequence>
<dbReference type="InterPro" id="IPR013784">
    <property type="entry name" value="Carb-bd-like_fold"/>
</dbReference>
<dbReference type="AlphaFoldDB" id="A0A4Y8AEM9"/>
<dbReference type="Proteomes" id="UP000297248">
    <property type="component" value="Unassembled WGS sequence"/>
</dbReference>
<evidence type="ECO:0000313" key="5">
    <source>
        <dbReference type="Proteomes" id="UP000297248"/>
    </source>
</evidence>
<reference evidence="3 6" key="3">
    <citation type="submission" date="2020-08" db="EMBL/GenBank/DDBJ databases">
        <title>Genomic Encyclopedia of Type Strains, Phase IV (KMG-IV): sequencing the most valuable type-strain genomes for metagenomic binning, comparative biology and taxonomic classification.</title>
        <authorList>
            <person name="Goeker M."/>
        </authorList>
    </citation>
    <scope>NUCLEOTIDE SEQUENCE [LARGE SCALE GENOMIC DNA]</scope>
    <source>
        <strain evidence="3 6">DSM 100995</strain>
    </source>
</reference>
<evidence type="ECO:0000313" key="4">
    <source>
        <dbReference type="EMBL" id="TEW66529.1"/>
    </source>
</evidence>
<dbReference type="EMBL" id="SNQG01000003">
    <property type="protein sequence ID" value="TEW66529.1"/>
    <property type="molecule type" value="Genomic_DNA"/>
</dbReference>
<name>A0A4Y8AEM9_9SPHI</name>
<evidence type="ECO:0000313" key="3">
    <source>
        <dbReference type="EMBL" id="MBB3970144.1"/>
    </source>
</evidence>
<dbReference type="RefSeq" id="WP_134336139.1">
    <property type="nucleotide sequence ID" value="NZ_BMCZ01000003.1"/>
</dbReference>
<accession>A0A4Y8AEM9</accession>
<dbReference type="InterPro" id="IPR032812">
    <property type="entry name" value="SbsA_Ig"/>
</dbReference>
<dbReference type="PROSITE" id="PS51257">
    <property type="entry name" value="PROKAR_LIPOPROTEIN"/>
    <property type="match status" value="1"/>
</dbReference>
<dbReference type="EMBL" id="JACIEG010000005">
    <property type="protein sequence ID" value="MBB3970144.1"/>
    <property type="molecule type" value="Genomic_DNA"/>
</dbReference>
<organism evidence="4 5">
    <name type="scientific">Mucilaginibacter phyllosphaerae</name>
    <dbReference type="NCBI Taxonomy" id="1812349"/>
    <lineage>
        <taxon>Bacteria</taxon>
        <taxon>Pseudomonadati</taxon>
        <taxon>Bacteroidota</taxon>
        <taxon>Sphingobacteriia</taxon>
        <taxon>Sphingobacteriales</taxon>
        <taxon>Sphingobacteriaceae</taxon>
        <taxon>Mucilaginibacter</taxon>
    </lineage>
</organism>
<evidence type="ECO:0000256" key="1">
    <source>
        <dbReference type="ARBA" id="ARBA00022729"/>
    </source>
</evidence>
<dbReference type="SUPFAM" id="SSF49452">
    <property type="entry name" value="Starch-binding domain-like"/>
    <property type="match status" value="1"/>
</dbReference>
<comment type="caution">
    <text evidence="4">The sequence shown here is derived from an EMBL/GenBank/DDBJ whole genome shotgun (WGS) entry which is preliminary data.</text>
</comment>
<keyword evidence="6" id="KW-1185">Reference proteome</keyword>
<feature type="domain" description="SbsA Ig-like" evidence="2">
    <location>
        <begin position="38"/>
        <end position="136"/>
    </location>
</feature>
<dbReference type="Pfam" id="PF13205">
    <property type="entry name" value="Big_5"/>
    <property type="match status" value="1"/>
</dbReference>
<protein>
    <submittedName>
        <fullName evidence="3">Uncharacterized protein (DUF2141 family)</fullName>
    </submittedName>
</protein>